<feature type="transmembrane region" description="Helical" evidence="7">
    <location>
        <begin position="127"/>
        <end position="147"/>
    </location>
</feature>
<evidence type="ECO:0000256" key="7">
    <source>
        <dbReference type="SAM" id="Phobius"/>
    </source>
</evidence>
<feature type="transmembrane region" description="Helical" evidence="7">
    <location>
        <begin position="477"/>
        <end position="499"/>
    </location>
</feature>
<name>A0ABW5JDY6_9BACT</name>
<feature type="transmembrane region" description="Helical" evidence="7">
    <location>
        <begin position="447"/>
        <end position="465"/>
    </location>
</feature>
<feature type="transmembrane region" description="Helical" evidence="7">
    <location>
        <begin position="330"/>
        <end position="355"/>
    </location>
</feature>
<evidence type="ECO:0000256" key="2">
    <source>
        <dbReference type="ARBA" id="ARBA00006434"/>
    </source>
</evidence>
<sequence length="598" mass="66191">MLLHSLDWTILAVFFAVVLVIGLWSSKTAGKNQEQFFLGGRSMPWWLLGVSMVATTFSADTPNLVTGLVREGGVARNWVWWSFLITGMVTVFIYARLWRRSNVLTDLEFYEIRYSGKAASFLRGFRAIYLGVLFNCLIMGTVTLAAIKIGSVMFGLSPWIIVVGGSAIVVAYSALGGIKGVIWTDFFQFGIAMVGAFYAAYVAIEQPEIGSLAALFDHPNLEGKLDIFPSMNNPSLVISMFIIPIAVQWWSVWYPGSEPGGGGYIAQRMLAAKDENHAVGATLLFNVAHYALRPWPWIIVALASLVLFPDLASIHEVFPDIKDQYLGDDIAYPVMLTLLSPGWLGLVTASLIAAFMSTISTHLNWGSSYLVHDFYNRFVKPDATEKELVRMGRISTLLLMVISGAFALFLLRDATQAFNILLLSGAGTGAIYLLRWFWWRINALTEVTAMISGTITAFVLVLFVSDDALATTYLDGFTVKLLLAVFITSVVWIVTAFTTRPESYETLRKFYELTHPGGPGWKKLIRESKKRGDEIAETKDWGVPQGILMVFVGCIGTYSALIGTGNFLYGNYITAGILTLVFIVSAYIIQQYLTKTEF</sequence>
<reference evidence="9" key="1">
    <citation type="journal article" date="2019" name="Int. J. Syst. Evol. Microbiol.">
        <title>The Global Catalogue of Microorganisms (GCM) 10K type strain sequencing project: providing services to taxonomists for standard genome sequencing and annotation.</title>
        <authorList>
            <consortium name="The Broad Institute Genomics Platform"/>
            <consortium name="The Broad Institute Genome Sequencing Center for Infectious Disease"/>
            <person name="Wu L."/>
            <person name="Ma J."/>
        </authorList>
    </citation>
    <scope>NUCLEOTIDE SEQUENCE [LARGE SCALE GENOMIC DNA]</scope>
    <source>
        <strain evidence="9">KCTC 52042</strain>
    </source>
</reference>
<evidence type="ECO:0000256" key="1">
    <source>
        <dbReference type="ARBA" id="ARBA00004141"/>
    </source>
</evidence>
<feature type="transmembrane region" description="Helical" evidence="7">
    <location>
        <begin position="541"/>
        <end position="561"/>
    </location>
</feature>
<feature type="transmembrane region" description="Helical" evidence="7">
    <location>
        <begin position="78"/>
        <end position="97"/>
    </location>
</feature>
<feature type="transmembrane region" description="Helical" evidence="7">
    <location>
        <begin position="394"/>
        <end position="411"/>
    </location>
</feature>
<keyword evidence="5 7" id="KW-0472">Membrane</keyword>
<comment type="similarity">
    <text evidence="2 6">Belongs to the sodium:solute symporter (SSF) (TC 2.A.21) family.</text>
</comment>
<feature type="transmembrane region" description="Helical" evidence="7">
    <location>
        <begin position="6"/>
        <end position="24"/>
    </location>
</feature>
<dbReference type="InterPro" id="IPR001734">
    <property type="entry name" value="Na/solute_symporter"/>
</dbReference>
<dbReference type="PANTHER" id="PTHR11819">
    <property type="entry name" value="SOLUTE CARRIER FAMILY 5"/>
    <property type="match status" value="1"/>
</dbReference>
<dbReference type="InterPro" id="IPR038377">
    <property type="entry name" value="Na/Glc_symporter_sf"/>
</dbReference>
<evidence type="ECO:0000256" key="3">
    <source>
        <dbReference type="ARBA" id="ARBA00022692"/>
    </source>
</evidence>
<evidence type="ECO:0000256" key="4">
    <source>
        <dbReference type="ARBA" id="ARBA00022989"/>
    </source>
</evidence>
<dbReference type="PANTHER" id="PTHR11819:SF77">
    <property type="entry name" value="SODIUM_GLUCOSE COTRANSPORT PROTEIN"/>
    <property type="match status" value="1"/>
</dbReference>
<feature type="transmembrane region" description="Helical" evidence="7">
    <location>
        <begin position="186"/>
        <end position="204"/>
    </location>
</feature>
<accession>A0ABW5JDY6</accession>
<evidence type="ECO:0000256" key="6">
    <source>
        <dbReference type="RuleBase" id="RU362091"/>
    </source>
</evidence>
<dbReference type="Gene3D" id="1.20.1730.10">
    <property type="entry name" value="Sodium/glucose cotransporter"/>
    <property type="match status" value="1"/>
</dbReference>
<keyword evidence="9" id="KW-1185">Reference proteome</keyword>
<organism evidence="8 9">
    <name type="scientific">Gracilimonas halophila</name>
    <dbReference type="NCBI Taxonomy" id="1834464"/>
    <lineage>
        <taxon>Bacteria</taxon>
        <taxon>Pseudomonadati</taxon>
        <taxon>Balneolota</taxon>
        <taxon>Balneolia</taxon>
        <taxon>Balneolales</taxon>
        <taxon>Balneolaceae</taxon>
        <taxon>Gracilimonas</taxon>
    </lineage>
</organism>
<dbReference type="RefSeq" id="WP_390296961.1">
    <property type="nucleotide sequence ID" value="NZ_JBHULI010000001.1"/>
</dbReference>
<feature type="transmembrane region" description="Helical" evidence="7">
    <location>
        <begin position="417"/>
        <end position="435"/>
    </location>
</feature>
<feature type="transmembrane region" description="Helical" evidence="7">
    <location>
        <begin position="567"/>
        <end position="589"/>
    </location>
</feature>
<evidence type="ECO:0000313" key="8">
    <source>
        <dbReference type="EMBL" id="MFD2530916.1"/>
    </source>
</evidence>
<comment type="caution">
    <text evidence="8">The sequence shown here is derived from an EMBL/GenBank/DDBJ whole genome shotgun (WGS) entry which is preliminary data.</text>
</comment>
<dbReference type="Pfam" id="PF00474">
    <property type="entry name" value="SSF"/>
    <property type="match status" value="1"/>
</dbReference>
<evidence type="ECO:0000313" key="9">
    <source>
        <dbReference type="Proteomes" id="UP001597460"/>
    </source>
</evidence>
<proteinExistence type="inferred from homology"/>
<dbReference type="PROSITE" id="PS50283">
    <property type="entry name" value="NA_SOLUT_SYMP_3"/>
    <property type="match status" value="1"/>
</dbReference>
<gene>
    <name evidence="8" type="ORF">ACFSVN_00485</name>
</gene>
<feature type="transmembrane region" description="Helical" evidence="7">
    <location>
        <begin position="295"/>
        <end position="318"/>
    </location>
</feature>
<keyword evidence="4 7" id="KW-1133">Transmembrane helix</keyword>
<comment type="subcellular location">
    <subcellularLocation>
        <location evidence="1">Membrane</location>
        <topology evidence="1">Multi-pass membrane protein</topology>
    </subcellularLocation>
</comment>
<dbReference type="Proteomes" id="UP001597460">
    <property type="component" value="Unassembled WGS sequence"/>
</dbReference>
<keyword evidence="3 7" id="KW-0812">Transmembrane</keyword>
<dbReference type="CDD" id="cd11477">
    <property type="entry name" value="SLC5sbd_u1"/>
    <property type="match status" value="1"/>
</dbReference>
<feature type="transmembrane region" description="Helical" evidence="7">
    <location>
        <begin position="36"/>
        <end position="58"/>
    </location>
</feature>
<evidence type="ECO:0000256" key="5">
    <source>
        <dbReference type="ARBA" id="ARBA00023136"/>
    </source>
</evidence>
<dbReference type="EMBL" id="JBHULI010000001">
    <property type="protein sequence ID" value="MFD2530916.1"/>
    <property type="molecule type" value="Genomic_DNA"/>
</dbReference>
<protein>
    <submittedName>
        <fullName evidence="8">Sodium:solute symporter family protein</fullName>
    </submittedName>
</protein>
<feature type="transmembrane region" description="Helical" evidence="7">
    <location>
        <begin position="153"/>
        <end position="174"/>
    </location>
</feature>